<dbReference type="EC" id="3.5.1.4" evidence="3"/>
<keyword evidence="4" id="KW-0378">Hydrolase</keyword>
<evidence type="ECO:0000256" key="4">
    <source>
        <dbReference type="ARBA" id="ARBA00022801"/>
    </source>
</evidence>
<dbReference type="Gene3D" id="3.90.1300.10">
    <property type="entry name" value="Amidase signature (AS) domain"/>
    <property type="match status" value="1"/>
</dbReference>
<evidence type="ECO:0000313" key="9">
    <source>
        <dbReference type="Proteomes" id="UP000283269"/>
    </source>
</evidence>
<organism evidence="8 9">
    <name type="scientific">Psilocybe cyanescens</name>
    <dbReference type="NCBI Taxonomy" id="93625"/>
    <lineage>
        <taxon>Eukaryota</taxon>
        <taxon>Fungi</taxon>
        <taxon>Dikarya</taxon>
        <taxon>Basidiomycota</taxon>
        <taxon>Agaricomycotina</taxon>
        <taxon>Agaricomycetes</taxon>
        <taxon>Agaricomycetidae</taxon>
        <taxon>Agaricales</taxon>
        <taxon>Agaricineae</taxon>
        <taxon>Strophariaceae</taxon>
        <taxon>Psilocybe</taxon>
    </lineage>
</organism>
<feature type="active site" description="Acyl-ester intermediate" evidence="5">
    <location>
        <position position="236"/>
    </location>
</feature>
<evidence type="ECO:0000256" key="1">
    <source>
        <dbReference type="ARBA" id="ARBA00001311"/>
    </source>
</evidence>
<dbReference type="InterPro" id="IPR020556">
    <property type="entry name" value="Amidase_CS"/>
</dbReference>
<reference evidence="8 9" key="1">
    <citation type="journal article" date="2018" name="Evol. Lett.">
        <title>Horizontal gene cluster transfer increased hallucinogenic mushroom diversity.</title>
        <authorList>
            <person name="Reynolds H.T."/>
            <person name="Vijayakumar V."/>
            <person name="Gluck-Thaler E."/>
            <person name="Korotkin H.B."/>
            <person name="Matheny P.B."/>
            <person name="Slot J.C."/>
        </authorList>
    </citation>
    <scope>NUCLEOTIDE SEQUENCE [LARGE SCALE GENOMIC DNA]</scope>
    <source>
        <strain evidence="8 9">2631</strain>
    </source>
</reference>
<evidence type="ECO:0000256" key="5">
    <source>
        <dbReference type="PIRSR" id="PIRSR001221-1"/>
    </source>
</evidence>
<gene>
    <name evidence="8" type="ORF">CVT25_010296</name>
</gene>
<dbReference type="PANTHER" id="PTHR46072:SF2">
    <property type="entry name" value="AMIDASE (EUROFUNG)"/>
    <property type="match status" value="1"/>
</dbReference>
<feature type="binding site" evidence="6">
    <location>
        <begin position="233"/>
        <end position="236"/>
    </location>
    <ligand>
        <name>substrate</name>
    </ligand>
</feature>
<dbReference type="Pfam" id="PF01425">
    <property type="entry name" value="Amidase"/>
    <property type="match status" value="1"/>
</dbReference>
<feature type="domain" description="Amidase" evidence="7">
    <location>
        <begin position="81"/>
        <end position="563"/>
    </location>
</feature>
<feature type="binding site" evidence="6">
    <location>
        <position position="186"/>
    </location>
    <ligand>
        <name>substrate</name>
    </ligand>
</feature>
<dbReference type="AlphaFoldDB" id="A0A409VNP2"/>
<dbReference type="STRING" id="93625.A0A409VNP2"/>
<evidence type="ECO:0000256" key="6">
    <source>
        <dbReference type="PIRSR" id="PIRSR001221-2"/>
    </source>
</evidence>
<dbReference type="EMBL" id="NHYD01003968">
    <property type="protein sequence ID" value="PPQ67857.1"/>
    <property type="molecule type" value="Genomic_DNA"/>
</dbReference>
<protein>
    <recommendedName>
        <fullName evidence="3">amidase</fullName>
        <ecNumber evidence="3">3.5.1.4</ecNumber>
    </recommendedName>
</protein>
<comment type="similarity">
    <text evidence="2">Belongs to the amidase family.</text>
</comment>
<comment type="catalytic activity">
    <reaction evidence="1">
        <text>a monocarboxylic acid amide + H2O = a monocarboxylate + NH4(+)</text>
        <dbReference type="Rhea" id="RHEA:12020"/>
        <dbReference type="ChEBI" id="CHEBI:15377"/>
        <dbReference type="ChEBI" id="CHEBI:28938"/>
        <dbReference type="ChEBI" id="CHEBI:35757"/>
        <dbReference type="ChEBI" id="CHEBI:83628"/>
        <dbReference type="EC" id="3.5.1.4"/>
    </reaction>
</comment>
<feature type="active site" description="Charge relay system" evidence="5">
    <location>
        <position position="212"/>
    </location>
</feature>
<feature type="binding site" evidence="6">
    <location>
        <position position="212"/>
    </location>
    <ligand>
        <name>substrate</name>
    </ligand>
</feature>
<dbReference type="InterPro" id="IPR023631">
    <property type="entry name" value="Amidase_dom"/>
</dbReference>
<dbReference type="PIRSF" id="PIRSF001221">
    <property type="entry name" value="Amidase_fungi"/>
    <property type="match status" value="1"/>
</dbReference>
<comment type="caution">
    <text evidence="8">The sequence shown here is derived from an EMBL/GenBank/DDBJ whole genome shotgun (WGS) entry which is preliminary data.</text>
</comment>
<dbReference type="OrthoDB" id="6428749at2759"/>
<evidence type="ECO:0000256" key="3">
    <source>
        <dbReference type="ARBA" id="ARBA00012922"/>
    </source>
</evidence>
<keyword evidence="9" id="KW-1185">Reference proteome</keyword>
<proteinExistence type="inferred from homology"/>
<dbReference type="PROSITE" id="PS00571">
    <property type="entry name" value="AMIDASES"/>
    <property type="match status" value="1"/>
</dbReference>
<dbReference type="InterPro" id="IPR036928">
    <property type="entry name" value="AS_sf"/>
</dbReference>
<dbReference type="SUPFAM" id="SSF75304">
    <property type="entry name" value="Amidase signature (AS) enzymes"/>
    <property type="match status" value="1"/>
</dbReference>
<accession>A0A409VNP2</accession>
<evidence type="ECO:0000313" key="8">
    <source>
        <dbReference type="EMBL" id="PPQ67857.1"/>
    </source>
</evidence>
<feature type="active site" description="Charge relay system" evidence="5">
    <location>
        <position position="137"/>
    </location>
</feature>
<dbReference type="Proteomes" id="UP000283269">
    <property type="component" value="Unassembled WGS sequence"/>
</dbReference>
<sequence length="581" mass="65198">MSTTSELPRWRRLCDMKQKSRHNSIPRDWLIENLPLRNHPNVLDVPAKCGVLTERELMITETTDVHLIIRKLHSAEWSSLETTTAFYKRSIIAHQLTNCLTEIFVDRALDRARYLDEILKKTGKPVGPLHGLPVSLKDQFTMKGLETVMGYVSGIGKYAEKDSVIVEILYQCGAVPFVRTNVPQTLMWGETSNHVFGRTLNPYNRSLTPGGSSGGEGALLAMKGSPLGVGTDIGGSLRIPSTFCGLYTLRPSYARLPYYGAANALNGQESISSVLGPMSNSLSGIKSFMMAVIGARPWNLDPVTIRKPWDEEEWNLSEHGGVDAQLCFAIMWDNGVVKPHPPLIRAVQMTKDALEKAGHRVIDWECHRHIEIYKNAETIFVADGYHDYMTECAKSGEPLIRTMVPSEEEEAAEGYEFEPPYPFVKALVGDPPEHVKAYDLWRLHDEKRELRKSHLDHWQSTVSRTGTGRPVDAIISPAVAYTAVPHGLNTDSFYTTLCNAMDYTTSVFPVTYVDRELDIPQEPHDFYNHEDEAIYKLYRTDLFDGCPVGLQLIGKTLEEEAVLRMTTIVDDALRQSTTGKK</sequence>
<evidence type="ECO:0000259" key="7">
    <source>
        <dbReference type="Pfam" id="PF01425"/>
    </source>
</evidence>
<dbReference type="FunCoup" id="A0A409VNP2">
    <property type="interactions" value="47"/>
</dbReference>
<evidence type="ECO:0000256" key="2">
    <source>
        <dbReference type="ARBA" id="ARBA00009199"/>
    </source>
</evidence>
<dbReference type="InParanoid" id="A0A409VNP2"/>
<dbReference type="PANTHER" id="PTHR46072">
    <property type="entry name" value="AMIDASE-RELATED-RELATED"/>
    <property type="match status" value="1"/>
</dbReference>
<name>A0A409VNP2_PSICY</name>
<dbReference type="GO" id="GO:0004040">
    <property type="term" value="F:amidase activity"/>
    <property type="evidence" value="ECO:0007669"/>
    <property type="project" value="UniProtKB-EC"/>
</dbReference>